<evidence type="ECO:0000259" key="7">
    <source>
        <dbReference type="PROSITE" id="PS51900"/>
    </source>
</evidence>
<reference evidence="8 9" key="1">
    <citation type="submission" date="2019-01" db="EMBL/GenBank/DDBJ databases">
        <title>Complete genome sequence of Cohnella hallensis HS21 isolated from Korean fir (Abies koreana) rhizospheric soil.</title>
        <authorList>
            <person name="Jiang L."/>
            <person name="Kang S.W."/>
            <person name="Kim S."/>
            <person name="Jung J."/>
            <person name="Kim C.Y."/>
            <person name="Kim D.H."/>
            <person name="Kim S.W."/>
            <person name="Lee J."/>
        </authorList>
    </citation>
    <scope>NUCLEOTIDE SEQUENCE [LARGE SCALE GENOMIC DNA]</scope>
    <source>
        <strain evidence="8 9">HS21</strain>
    </source>
</reference>
<gene>
    <name evidence="8" type="ORF">KCTCHS21_43650</name>
</gene>
<keyword evidence="2 4" id="KW-0238">DNA-binding</keyword>
<evidence type="ECO:0000256" key="2">
    <source>
        <dbReference type="ARBA" id="ARBA00023125"/>
    </source>
</evidence>
<evidence type="ECO:0000256" key="5">
    <source>
        <dbReference type="SAM" id="MobiDB-lite"/>
    </source>
</evidence>
<dbReference type="PROSITE" id="PS51900">
    <property type="entry name" value="CB"/>
    <property type="match status" value="1"/>
</dbReference>
<evidence type="ECO:0000256" key="1">
    <source>
        <dbReference type="ARBA" id="ARBA00008857"/>
    </source>
</evidence>
<evidence type="ECO:0000259" key="6">
    <source>
        <dbReference type="PROSITE" id="PS51898"/>
    </source>
</evidence>
<name>A0A3T1DA26_9BACL</name>
<protein>
    <submittedName>
        <fullName evidence="8">Transposase</fullName>
    </submittedName>
</protein>
<dbReference type="Gene3D" id="1.10.150.130">
    <property type="match status" value="1"/>
</dbReference>
<feature type="region of interest" description="Disordered" evidence="5">
    <location>
        <begin position="373"/>
        <end position="394"/>
    </location>
</feature>
<dbReference type="Gene3D" id="1.10.443.10">
    <property type="entry name" value="Intergrase catalytic core"/>
    <property type="match status" value="1"/>
</dbReference>
<feature type="domain" description="Tyr recombinase" evidence="6">
    <location>
        <begin position="177"/>
        <end position="380"/>
    </location>
</feature>
<keyword evidence="3" id="KW-0233">DNA recombination</keyword>
<dbReference type="InterPro" id="IPR013762">
    <property type="entry name" value="Integrase-like_cat_sf"/>
</dbReference>
<dbReference type="GO" id="GO:0003677">
    <property type="term" value="F:DNA binding"/>
    <property type="evidence" value="ECO:0007669"/>
    <property type="project" value="UniProtKB-UniRule"/>
</dbReference>
<evidence type="ECO:0000313" key="8">
    <source>
        <dbReference type="EMBL" id="BBI34966.1"/>
    </source>
</evidence>
<dbReference type="SUPFAM" id="SSF56349">
    <property type="entry name" value="DNA breaking-rejoining enzymes"/>
    <property type="match status" value="1"/>
</dbReference>
<dbReference type="EMBL" id="AP019400">
    <property type="protein sequence ID" value="BBI34966.1"/>
    <property type="molecule type" value="Genomic_DNA"/>
</dbReference>
<keyword evidence="9" id="KW-1185">Reference proteome</keyword>
<evidence type="ECO:0000313" key="9">
    <source>
        <dbReference type="Proteomes" id="UP000289856"/>
    </source>
</evidence>
<accession>A0A3T1DA26</accession>
<organism evidence="8 9">
    <name type="scientific">Cohnella abietis</name>
    <dbReference type="NCBI Taxonomy" id="2507935"/>
    <lineage>
        <taxon>Bacteria</taxon>
        <taxon>Bacillati</taxon>
        <taxon>Bacillota</taxon>
        <taxon>Bacilli</taxon>
        <taxon>Bacillales</taxon>
        <taxon>Paenibacillaceae</taxon>
        <taxon>Cohnella</taxon>
    </lineage>
</organism>
<dbReference type="PANTHER" id="PTHR30349:SF41">
    <property type="entry name" value="INTEGRASE_RECOMBINASE PROTEIN MJ0367-RELATED"/>
    <property type="match status" value="1"/>
</dbReference>
<dbReference type="GO" id="GO:0015074">
    <property type="term" value="P:DNA integration"/>
    <property type="evidence" value="ECO:0007669"/>
    <property type="project" value="InterPro"/>
</dbReference>
<dbReference type="Proteomes" id="UP000289856">
    <property type="component" value="Chromosome"/>
</dbReference>
<dbReference type="GO" id="GO:0006310">
    <property type="term" value="P:DNA recombination"/>
    <property type="evidence" value="ECO:0007669"/>
    <property type="project" value="UniProtKB-KW"/>
</dbReference>
<dbReference type="InterPro" id="IPR010998">
    <property type="entry name" value="Integrase_recombinase_N"/>
</dbReference>
<feature type="domain" description="Core-binding (CB)" evidence="7">
    <location>
        <begin position="30"/>
        <end position="122"/>
    </location>
</feature>
<dbReference type="PROSITE" id="PS51898">
    <property type="entry name" value="TYR_RECOMBINASE"/>
    <property type="match status" value="1"/>
</dbReference>
<dbReference type="InterPro" id="IPR044068">
    <property type="entry name" value="CB"/>
</dbReference>
<dbReference type="CDD" id="cd00397">
    <property type="entry name" value="DNA_BRE_C"/>
    <property type="match status" value="1"/>
</dbReference>
<comment type="similarity">
    <text evidence="1">Belongs to the 'phage' integrase family.</text>
</comment>
<dbReference type="InterPro" id="IPR011010">
    <property type="entry name" value="DNA_brk_join_enz"/>
</dbReference>
<sequence length="394" mass="45901">MERLSLKVKKSLFTQDDGTTISRYSITEDEVPIAEINRWIQFVSTNSPLTGQRYAYVIVSFLEYLKIIKMHYRDVTDKATLEGYVHYLLGYSGEVVAISGGKTIDTVRNHISVLKNFYDWLEDGGAIEQSLIWYGHKKDRKGNHYVNKKFLYGQIYNFNNSRDNALFKKFRFKKKQEHIKWYTIDEIQSLVDHLPSHKDRIIFRISVECGLRIGEILGLHLTDINRFENEIKVVYQLNSDNEAYAKTSNRDVPILDDIPIIAQPLMTDIENYIAGERESADIYVSPFLFLNNKGKYRGRPVTRRNFLSILKRTAKKLGMNPSKIRTHSGRSTRAEILVEKSFEKGIDINIIADYLGHKPDTLRKFYQKKTATKTRRETLRKLAPSQIKEKEDDQ</sequence>
<evidence type="ECO:0000256" key="3">
    <source>
        <dbReference type="ARBA" id="ARBA00023172"/>
    </source>
</evidence>
<dbReference type="Pfam" id="PF00589">
    <property type="entry name" value="Phage_integrase"/>
    <property type="match status" value="1"/>
</dbReference>
<dbReference type="InterPro" id="IPR050090">
    <property type="entry name" value="Tyrosine_recombinase_XerCD"/>
</dbReference>
<evidence type="ECO:0000256" key="4">
    <source>
        <dbReference type="PROSITE-ProRule" id="PRU01248"/>
    </source>
</evidence>
<dbReference type="InterPro" id="IPR002104">
    <property type="entry name" value="Integrase_catalytic"/>
</dbReference>
<dbReference type="KEGG" id="cohn:KCTCHS21_43650"/>
<dbReference type="PANTHER" id="PTHR30349">
    <property type="entry name" value="PHAGE INTEGRASE-RELATED"/>
    <property type="match status" value="1"/>
</dbReference>
<dbReference type="AlphaFoldDB" id="A0A3T1DA26"/>
<proteinExistence type="inferred from homology"/>